<dbReference type="GO" id="GO:0004672">
    <property type="term" value="F:protein kinase activity"/>
    <property type="evidence" value="ECO:0007669"/>
    <property type="project" value="InterPro"/>
</dbReference>
<dbReference type="Pfam" id="PF00069">
    <property type="entry name" value="Pkinase"/>
    <property type="match status" value="1"/>
</dbReference>
<keyword evidence="3" id="KW-1185">Reference proteome</keyword>
<dbReference type="InterPro" id="IPR000719">
    <property type="entry name" value="Prot_kinase_dom"/>
</dbReference>
<dbReference type="InterPro" id="IPR036181">
    <property type="entry name" value="MIT_dom_sf"/>
</dbReference>
<dbReference type="Gene3D" id="3.30.200.20">
    <property type="entry name" value="Phosphorylase Kinase, domain 1"/>
    <property type="match status" value="1"/>
</dbReference>
<gene>
    <name evidence="2" type="ORF">PACLA_8A086432</name>
</gene>
<evidence type="ECO:0000313" key="2">
    <source>
        <dbReference type="EMBL" id="CAB4004837.1"/>
    </source>
</evidence>
<evidence type="ECO:0000256" key="1">
    <source>
        <dbReference type="SAM" id="MobiDB-lite"/>
    </source>
</evidence>
<feature type="region of interest" description="Disordered" evidence="1">
    <location>
        <begin position="191"/>
        <end position="303"/>
    </location>
</feature>
<feature type="region of interest" description="Disordered" evidence="1">
    <location>
        <begin position="636"/>
        <end position="659"/>
    </location>
</feature>
<dbReference type="PANTHER" id="PTHR15508:SF8">
    <property type="entry name" value="LD24550P"/>
    <property type="match status" value="1"/>
</dbReference>
<feature type="compositionally biased region" description="Polar residues" evidence="1">
    <location>
        <begin position="232"/>
        <end position="248"/>
    </location>
</feature>
<reference evidence="2" key="1">
    <citation type="submission" date="2020-04" db="EMBL/GenBank/DDBJ databases">
        <authorList>
            <person name="Alioto T."/>
            <person name="Alioto T."/>
            <person name="Gomez Garrido J."/>
        </authorList>
    </citation>
    <scope>NUCLEOTIDE SEQUENCE</scope>
    <source>
        <strain evidence="2">A484AB</strain>
    </source>
</reference>
<dbReference type="CDD" id="cd02677">
    <property type="entry name" value="MIT_SNX15"/>
    <property type="match status" value="1"/>
</dbReference>
<dbReference type="SMART" id="SM00220">
    <property type="entry name" value="S_TKc"/>
    <property type="match status" value="1"/>
</dbReference>
<dbReference type="PROSITE" id="PS50011">
    <property type="entry name" value="PROTEIN_KINASE_DOM"/>
    <property type="match status" value="1"/>
</dbReference>
<dbReference type="Gene3D" id="1.20.58.80">
    <property type="entry name" value="Phosphotransferase system, lactose/cellobiose-type IIA subunit"/>
    <property type="match status" value="1"/>
</dbReference>
<dbReference type="SUPFAM" id="SSF116846">
    <property type="entry name" value="MIT domain"/>
    <property type="match status" value="1"/>
</dbReference>
<feature type="compositionally biased region" description="Polar residues" evidence="1">
    <location>
        <begin position="192"/>
        <end position="203"/>
    </location>
</feature>
<dbReference type="InterPro" id="IPR051866">
    <property type="entry name" value="Intracell_Sig-Traffick_Protein"/>
</dbReference>
<comment type="caution">
    <text evidence="2">The sequence shown here is derived from an EMBL/GenBank/DDBJ whole genome shotgun (WGS) entry which is preliminary data.</text>
</comment>
<dbReference type="OrthoDB" id="1278353at2759"/>
<feature type="compositionally biased region" description="Basic and acidic residues" evidence="1">
    <location>
        <begin position="646"/>
        <end position="659"/>
    </location>
</feature>
<name>A0A6S7HLR7_PARCT</name>
<sequence>RFDESVIEERQKQALSLLLFAGNISFLFTSQPFVKFFEGGVEHSSRGSSCSDTEQATTDTTSEAWDDTSNEPWMPEMYFSEKQDSSDDETIYEINRDLSNNELSLNINETSDDKTWLSRAMSLCSEGDDIETLASEAGCIPNNVKDHILDDDIIKPDNQPSQGSVDMLPTLLESDNEGEDEQDVFVEIISPRNISDSENNSPRNSEEITSPGKLENSEEVSGSCLREKMDFSLSQPLDSQSISSGQDSVDNDTEDITMDKDLVSSTMKLDNRRDGEDNETTNKEDDCAVNKTSSTGGTKPAHRQVSRAVSNIAVSWIDPKKKDYLYQAAQIIQQALYCEANEMYEDAFNKYKICVGILLNGVQHDGDGKRREAVRRKTAQYLVKAEFLFNTYLKHDDNDMKDWSVKPQNSSHDVTDRNIVDRQFGHVTLASLKVIGVIDKNMLVQCEGLEGVYVIKALYKTNAVHRSSRQENKQTNKSFYKKYVRSTRMVKLHRHFDTNDSIFLLLEYAAGGCLWNHVKTFRQHFSKSQDASGLPDENIGLRNDTSGLLQPTSDVLHPTSGECEPPSGALETTSIDETLPKTIFDCDDGGNSARDSTEIVVNKFRREDILNPLKGSRNSETNSLNSSNELCCSKDENSSFSNHRSTMKESKTETADTSHAEQATCLTGQKTCLNQDKVKRSLKDEDNETGETCPTSCSDVLGFLDHVTKDYFAMDKCVQYWIAELLLAINSVHSCGIILKDLKPSNVLLDGNGRVKLSYFGVWEEVDHSVDPEAVQQFYCAPEVSRGEKITFSADWWSLGVLSYELITGKTLCSTHPWGIYPHSSIIFPSQDISTEARSFLSGVICHNSRERLGSAMDGVEGIKSHAFFQGVDWNELAKSS</sequence>
<dbReference type="Pfam" id="PF04212">
    <property type="entry name" value="MIT"/>
    <property type="match status" value="1"/>
</dbReference>
<keyword evidence="2" id="KW-0808">Transferase</keyword>
<dbReference type="GO" id="GO:0005524">
    <property type="term" value="F:ATP binding"/>
    <property type="evidence" value="ECO:0007669"/>
    <property type="project" value="InterPro"/>
</dbReference>
<evidence type="ECO:0000313" key="3">
    <source>
        <dbReference type="Proteomes" id="UP001152795"/>
    </source>
</evidence>
<keyword evidence="2" id="KW-0418">Kinase</keyword>
<feature type="compositionally biased region" description="Polar residues" evidence="1">
    <location>
        <begin position="46"/>
        <end position="63"/>
    </location>
</feature>
<dbReference type="InterPro" id="IPR007330">
    <property type="entry name" value="MIT_dom"/>
</dbReference>
<dbReference type="Gene3D" id="1.10.510.10">
    <property type="entry name" value="Transferase(Phosphotransferase) domain 1"/>
    <property type="match status" value="1"/>
</dbReference>
<protein>
    <submittedName>
        <fullName evidence="2">Ribosomal S6 kinase delta-1 isoform X11</fullName>
    </submittedName>
</protein>
<dbReference type="SMART" id="SM00745">
    <property type="entry name" value="MIT"/>
    <property type="match status" value="1"/>
</dbReference>
<feature type="non-terminal residue" evidence="2">
    <location>
        <position position="1"/>
    </location>
</feature>
<accession>A0A6S7HLR7</accession>
<dbReference type="AlphaFoldDB" id="A0A6S7HLR7"/>
<dbReference type="InterPro" id="IPR011009">
    <property type="entry name" value="Kinase-like_dom_sf"/>
</dbReference>
<proteinExistence type="predicted"/>
<organism evidence="2 3">
    <name type="scientific">Paramuricea clavata</name>
    <name type="common">Red gorgonian</name>
    <name type="synonym">Violescent sea-whip</name>
    <dbReference type="NCBI Taxonomy" id="317549"/>
    <lineage>
        <taxon>Eukaryota</taxon>
        <taxon>Metazoa</taxon>
        <taxon>Cnidaria</taxon>
        <taxon>Anthozoa</taxon>
        <taxon>Octocorallia</taxon>
        <taxon>Malacalcyonacea</taxon>
        <taxon>Plexauridae</taxon>
        <taxon>Paramuricea</taxon>
    </lineage>
</organism>
<dbReference type="Proteomes" id="UP001152795">
    <property type="component" value="Unassembled WGS sequence"/>
</dbReference>
<feature type="region of interest" description="Disordered" evidence="1">
    <location>
        <begin position="43"/>
        <end position="73"/>
    </location>
</feature>
<dbReference type="PANTHER" id="PTHR15508">
    <property type="entry name" value="RIBOSOMAL PROTEIN S6 KINASE"/>
    <property type="match status" value="1"/>
</dbReference>
<dbReference type="SUPFAM" id="SSF56112">
    <property type="entry name" value="Protein kinase-like (PK-like)"/>
    <property type="match status" value="1"/>
</dbReference>
<feature type="compositionally biased region" description="Basic and acidic residues" evidence="1">
    <location>
        <begin position="269"/>
        <end position="288"/>
    </location>
</feature>
<dbReference type="EMBL" id="CACRXK020005016">
    <property type="protein sequence ID" value="CAB4004837.1"/>
    <property type="molecule type" value="Genomic_DNA"/>
</dbReference>